<feature type="transmembrane region" description="Helical" evidence="1">
    <location>
        <begin position="138"/>
        <end position="165"/>
    </location>
</feature>
<evidence type="ECO:0000313" key="2">
    <source>
        <dbReference type="EMBL" id="TDT17176.1"/>
    </source>
</evidence>
<comment type="caution">
    <text evidence="2">The sequence shown here is derived from an EMBL/GenBank/DDBJ whole genome shotgun (WGS) entry which is preliminary data.</text>
</comment>
<feature type="transmembrane region" description="Helical" evidence="1">
    <location>
        <begin position="177"/>
        <end position="198"/>
    </location>
</feature>
<keyword evidence="1" id="KW-0472">Membrane</keyword>
<dbReference type="AlphaFoldDB" id="A0A4R7I3F0"/>
<dbReference type="Proteomes" id="UP000294558">
    <property type="component" value="Unassembled WGS sequence"/>
</dbReference>
<organism evidence="2 3">
    <name type="scientific">Ilumatobacter fluminis</name>
    <dbReference type="NCBI Taxonomy" id="467091"/>
    <lineage>
        <taxon>Bacteria</taxon>
        <taxon>Bacillati</taxon>
        <taxon>Actinomycetota</taxon>
        <taxon>Acidimicrobiia</taxon>
        <taxon>Acidimicrobiales</taxon>
        <taxon>Ilumatobacteraceae</taxon>
        <taxon>Ilumatobacter</taxon>
    </lineage>
</organism>
<dbReference type="OrthoDB" id="26267at2"/>
<feature type="transmembrane region" description="Helical" evidence="1">
    <location>
        <begin position="218"/>
        <end position="237"/>
    </location>
</feature>
<name>A0A4R7I3F0_9ACTN</name>
<feature type="transmembrane region" description="Helical" evidence="1">
    <location>
        <begin position="58"/>
        <end position="85"/>
    </location>
</feature>
<keyword evidence="1" id="KW-1133">Transmembrane helix</keyword>
<proteinExistence type="predicted"/>
<dbReference type="RefSeq" id="WP_133869479.1">
    <property type="nucleotide sequence ID" value="NZ_SOAU01000001.1"/>
</dbReference>
<dbReference type="EMBL" id="SOAU01000001">
    <property type="protein sequence ID" value="TDT17176.1"/>
    <property type="molecule type" value="Genomic_DNA"/>
</dbReference>
<keyword evidence="1" id="KW-0812">Transmembrane</keyword>
<feature type="transmembrane region" description="Helical" evidence="1">
    <location>
        <begin position="106"/>
        <end position="132"/>
    </location>
</feature>
<feature type="transmembrane region" description="Helical" evidence="1">
    <location>
        <begin position="29"/>
        <end position="46"/>
    </location>
</feature>
<evidence type="ECO:0000313" key="3">
    <source>
        <dbReference type="Proteomes" id="UP000294558"/>
    </source>
</evidence>
<sequence>MSGRSVSPFAAIGLTYRLLLRQLVSRGRVLALLAVGLAVAAVAWAVGSSSDVTDPLEASVGVIAGLGFTVVVPVVSLVFATAALGDAREDGTLVYLWLRPIDRWPVVVGAWLAALTVSLPLTLGPLALAAVLSGEAGTIFGATMLASIVGVVAYSAVFLLVGLLVKNPIVWGLGYVLIWEGVISAFGSSAAQLAISGYTRSIVTAMTDVDVDLGDQSLAAGVIVPILVAVVALFVAARRLDGMDVA</sequence>
<reference evidence="2 3" key="1">
    <citation type="submission" date="2019-03" db="EMBL/GenBank/DDBJ databases">
        <title>Sequencing the genomes of 1000 actinobacteria strains.</title>
        <authorList>
            <person name="Klenk H.-P."/>
        </authorList>
    </citation>
    <scope>NUCLEOTIDE SEQUENCE [LARGE SCALE GENOMIC DNA]</scope>
    <source>
        <strain evidence="2 3">DSM 18936</strain>
    </source>
</reference>
<evidence type="ECO:0000256" key="1">
    <source>
        <dbReference type="SAM" id="Phobius"/>
    </source>
</evidence>
<gene>
    <name evidence="2" type="ORF">BDK89_2781</name>
</gene>
<protein>
    <submittedName>
        <fullName evidence="2">ABC-2 type transport system permease protein</fullName>
    </submittedName>
</protein>
<keyword evidence="3" id="KW-1185">Reference proteome</keyword>
<accession>A0A4R7I3F0</accession>